<keyword evidence="6 7" id="KW-0472">Membrane</keyword>
<evidence type="ECO:0008006" key="10">
    <source>
        <dbReference type="Google" id="ProtNLM"/>
    </source>
</evidence>
<protein>
    <recommendedName>
        <fullName evidence="10">MFS transporter</fullName>
    </recommendedName>
</protein>
<feature type="transmembrane region" description="Helical" evidence="7">
    <location>
        <begin position="371"/>
        <end position="392"/>
    </location>
</feature>
<feature type="transmembrane region" description="Helical" evidence="7">
    <location>
        <begin position="285"/>
        <end position="303"/>
    </location>
</feature>
<feature type="transmembrane region" description="Helical" evidence="7">
    <location>
        <begin position="139"/>
        <end position="158"/>
    </location>
</feature>
<evidence type="ECO:0000256" key="4">
    <source>
        <dbReference type="ARBA" id="ARBA00022692"/>
    </source>
</evidence>
<dbReference type="PANTHER" id="PTHR43266:SF2">
    <property type="entry name" value="MAJOR FACILITATOR SUPERFAMILY (MFS) PROFILE DOMAIN-CONTAINING PROTEIN"/>
    <property type="match status" value="1"/>
</dbReference>
<gene>
    <name evidence="8" type="ORF">CHI12_08530</name>
</gene>
<feature type="transmembrane region" description="Helical" evidence="7">
    <location>
        <begin position="170"/>
        <end position="190"/>
    </location>
</feature>
<keyword evidence="2" id="KW-0813">Transport</keyword>
<comment type="caution">
    <text evidence="8">The sequence shown here is derived from an EMBL/GenBank/DDBJ whole genome shotgun (WGS) entry which is preliminary data.</text>
</comment>
<evidence type="ECO:0000256" key="1">
    <source>
        <dbReference type="ARBA" id="ARBA00004651"/>
    </source>
</evidence>
<dbReference type="InterPro" id="IPR011701">
    <property type="entry name" value="MFS"/>
</dbReference>
<dbReference type="EMBL" id="NPBH01000031">
    <property type="protein sequence ID" value="PAE07878.1"/>
    <property type="molecule type" value="Genomic_DNA"/>
</dbReference>
<dbReference type="SUPFAM" id="SSF103473">
    <property type="entry name" value="MFS general substrate transporter"/>
    <property type="match status" value="1"/>
</dbReference>
<reference evidence="8 9" key="1">
    <citation type="submission" date="2017-07" db="EMBL/GenBank/DDBJ databases">
        <title>Isolation and whole genome analysis of endospore-forming bacteria from heroin.</title>
        <authorList>
            <person name="Kalinowski J."/>
            <person name="Ahrens B."/>
            <person name="Al-Dilaimi A."/>
            <person name="Winkler A."/>
            <person name="Wibberg D."/>
            <person name="Schleenbecker U."/>
            <person name="Ruckert C."/>
            <person name="Wolfel R."/>
            <person name="Grass G."/>
        </authorList>
    </citation>
    <scope>NUCLEOTIDE SEQUENCE [LARGE SCALE GENOMIC DNA]</scope>
    <source>
        <strain evidence="8 9">7509</strain>
    </source>
</reference>
<comment type="subcellular location">
    <subcellularLocation>
        <location evidence="1">Cell membrane</location>
        <topology evidence="1">Multi-pass membrane protein</topology>
    </subcellularLocation>
</comment>
<feature type="transmembrane region" description="Helical" evidence="7">
    <location>
        <begin position="255"/>
        <end position="273"/>
    </location>
</feature>
<evidence type="ECO:0000256" key="7">
    <source>
        <dbReference type="SAM" id="Phobius"/>
    </source>
</evidence>
<feature type="transmembrane region" description="Helical" evidence="7">
    <location>
        <begin position="343"/>
        <end position="365"/>
    </location>
</feature>
<evidence type="ECO:0000256" key="6">
    <source>
        <dbReference type="ARBA" id="ARBA00023136"/>
    </source>
</evidence>
<dbReference type="InterPro" id="IPR036259">
    <property type="entry name" value="MFS_trans_sf"/>
</dbReference>
<name>A0A268HDD7_9BACI</name>
<evidence type="ECO:0000313" key="9">
    <source>
        <dbReference type="Proteomes" id="UP000216475"/>
    </source>
</evidence>
<feature type="transmembrane region" description="Helical" evidence="7">
    <location>
        <begin position="216"/>
        <end position="235"/>
    </location>
</feature>
<keyword evidence="4 7" id="KW-0812">Transmembrane</keyword>
<keyword evidence="3" id="KW-1003">Cell membrane</keyword>
<dbReference type="GO" id="GO:0005886">
    <property type="term" value="C:plasma membrane"/>
    <property type="evidence" value="ECO:0007669"/>
    <property type="project" value="UniProtKB-SubCell"/>
</dbReference>
<dbReference type="Gene3D" id="1.20.1250.20">
    <property type="entry name" value="MFS general substrate transporter like domains"/>
    <property type="match status" value="1"/>
</dbReference>
<evidence type="ECO:0000313" key="8">
    <source>
        <dbReference type="EMBL" id="PAE07878.1"/>
    </source>
</evidence>
<organism evidence="8 9">
    <name type="scientific">Terribacillus saccharophilus</name>
    <dbReference type="NCBI Taxonomy" id="361277"/>
    <lineage>
        <taxon>Bacteria</taxon>
        <taxon>Bacillati</taxon>
        <taxon>Bacillota</taxon>
        <taxon>Bacilli</taxon>
        <taxon>Bacillales</taxon>
        <taxon>Bacillaceae</taxon>
        <taxon>Terribacillus</taxon>
    </lineage>
</organism>
<proteinExistence type="predicted"/>
<feature type="transmembrane region" description="Helical" evidence="7">
    <location>
        <begin position="12"/>
        <end position="31"/>
    </location>
</feature>
<dbReference type="CDD" id="cd06173">
    <property type="entry name" value="MFS_MefA_like"/>
    <property type="match status" value="1"/>
</dbReference>
<dbReference type="Proteomes" id="UP000216475">
    <property type="component" value="Unassembled WGS sequence"/>
</dbReference>
<dbReference type="Pfam" id="PF07690">
    <property type="entry name" value="MFS_1"/>
    <property type="match status" value="1"/>
</dbReference>
<dbReference type="GO" id="GO:0022857">
    <property type="term" value="F:transmembrane transporter activity"/>
    <property type="evidence" value="ECO:0007669"/>
    <property type="project" value="InterPro"/>
</dbReference>
<keyword evidence="5 7" id="KW-1133">Transmembrane helix</keyword>
<feature type="transmembrane region" description="Helical" evidence="7">
    <location>
        <begin position="100"/>
        <end position="119"/>
    </location>
</feature>
<dbReference type="AlphaFoldDB" id="A0A268HDD7"/>
<evidence type="ECO:0000256" key="3">
    <source>
        <dbReference type="ARBA" id="ARBA00022475"/>
    </source>
</evidence>
<feature type="transmembrane region" description="Helical" evidence="7">
    <location>
        <begin position="76"/>
        <end position="94"/>
    </location>
</feature>
<sequence>MEMKKYRLRAIGMLIAIACASCGEWLYLIALNLKVYDQAGQTAAAVAILYMIKPAAGLLMNVWAGSIIDRLDNRKLMIVLYFVRIAGITGMVFADALWQIYVLVFFVAAAGEIFEPVSLPYISGLIKKQHWLKFNSYRAIADGGGFVLGPAAAGILVGTGSVDAALGTNIILLLLAVVIVIALPSVKVILEDRNERKWMQIWKEDWRLVTAFSKKFVMLTLLLLVFSCITVMTAAVDSMEVAFSTEAIGLSKPAYGLLVSIAGIGFVSGSLLLTIVNRHFRSIQLLAYGSAGGALGYVLFAFSQNFLSASAGVFILSGALAFANAGYVTYMQEHIPVEQMGRMLSMYQSIEAILIIGMTAVLAGINQLTSVAAAVQTGCLIMLSLTVLLVIISKRTLVEKKPDIL</sequence>
<feature type="transmembrane region" description="Helical" evidence="7">
    <location>
        <begin position="43"/>
        <end position="64"/>
    </location>
</feature>
<feature type="transmembrane region" description="Helical" evidence="7">
    <location>
        <begin position="309"/>
        <end position="331"/>
    </location>
</feature>
<evidence type="ECO:0000256" key="5">
    <source>
        <dbReference type="ARBA" id="ARBA00022989"/>
    </source>
</evidence>
<evidence type="ECO:0000256" key="2">
    <source>
        <dbReference type="ARBA" id="ARBA00022448"/>
    </source>
</evidence>
<dbReference type="PANTHER" id="PTHR43266">
    <property type="entry name" value="MACROLIDE-EFFLUX PROTEIN"/>
    <property type="match status" value="1"/>
</dbReference>
<accession>A0A268HDD7</accession>